<dbReference type="PANTHER" id="PTHR35149">
    <property type="entry name" value="SLL5132 PROTEIN"/>
    <property type="match status" value="1"/>
</dbReference>
<dbReference type="InterPro" id="IPR011089">
    <property type="entry name" value="GmrSD_C"/>
</dbReference>
<keyword evidence="1" id="KW-0227">DNA damage</keyword>
<dbReference type="InterPro" id="IPR014048">
    <property type="entry name" value="MethylDNA_cys_MeTrfase_DNA-bd"/>
</dbReference>
<gene>
    <name evidence="6" type="ORF">GCM10009767_23940</name>
</gene>
<feature type="compositionally biased region" description="Polar residues" evidence="2">
    <location>
        <begin position="682"/>
        <end position="693"/>
    </location>
</feature>
<dbReference type="Pfam" id="PF07510">
    <property type="entry name" value="GmrSD_C"/>
    <property type="match status" value="1"/>
</dbReference>
<proteinExistence type="predicted"/>
<dbReference type="InterPro" id="IPR036217">
    <property type="entry name" value="MethylDNA_cys_MeTrfase_DNAb"/>
</dbReference>
<feature type="domain" description="GmrSD restriction endonucleases N-terminal" evidence="4">
    <location>
        <begin position="10"/>
        <end position="226"/>
    </location>
</feature>
<evidence type="ECO:0000313" key="7">
    <source>
        <dbReference type="Proteomes" id="UP001501204"/>
    </source>
</evidence>
<dbReference type="Pfam" id="PF03235">
    <property type="entry name" value="GmrSD_N"/>
    <property type="match status" value="1"/>
</dbReference>
<reference evidence="6 7" key="1">
    <citation type="journal article" date="2019" name="Int. J. Syst. Evol. Microbiol.">
        <title>The Global Catalogue of Microorganisms (GCM) 10K type strain sequencing project: providing services to taxonomists for standard genome sequencing and annotation.</title>
        <authorList>
            <consortium name="The Broad Institute Genomics Platform"/>
            <consortium name="The Broad Institute Genome Sequencing Center for Infectious Disease"/>
            <person name="Wu L."/>
            <person name="Ma J."/>
        </authorList>
    </citation>
    <scope>NUCLEOTIDE SEQUENCE [LARGE SCALE GENOMIC DNA]</scope>
    <source>
        <strain evidence="6 7">JCM 14735</strain>
    </source>
</reference>
<protein>
    <submittedName>
        <fullName evidence="6">DUF262 domain-containing protein</fullName>
    </submittedName>
</protein>
<evidence type="ECO:0000259" key="3">
    <source>
        <dbReference type="Pfam" id="PF01035"/>
    </source>
</evidence>
<feature type="domain" description="GmrSD restriction endonucleases C-terminal" evidence="5">
    <location>
        <begin position="412"/>
        <end position="549"/>
    </location>
</feature>
<evidence type="ECO:0000313" key="6">
    <source>
        <dbReference type="EMBL" id="GAA1764375.1"/>
    </source>
</evidence>
<dbReference type="RefSeq" id="WP_344122805.1">
    <property type="nucleotide sequence ID" value="NZ_BAAAOA010000028.1"/>
</dbReference>
<dbReference type="InterPro" id="IPR036388">
    <property type="entry name" value="WH-like_DNA-bd_sf"/>
</dbReference>
<evidence type="ECO:0000256" key="2">
    <source>
        <dbReference type="SAM" id="MobiDB-lite"/>
    </source>
</evidence>
<evidence type="ECO:0000259" key="4">
    <source>
        <dbReference type="Pfam" id="PF03235"/>
    </source>
</evidence>
<evidence type="ECO:0000259" key="5">
    <source>
        <dbReference type="Pfam" id="PF07510"/>
    </source>
</evidence>
<dbReference type="InterPro" id="IPR004919">
    <property type="entry name" value="GmrSD_N"/>
</dbReference>
<dbReference type="Pfam" id="PF01035">
    <property type="entry name" value="DNA_binding_1"/>
    <property type="match status" value="1"/>
</dbReference>
<feature type="domain" description="Methylated-DNA-[protein]-cysteine S-methyltransferase DNA binding" evidence="3">
    <location>
        <begin position="576"/>
        <end position="649"/>
    </location>
</feature>
<feature type="compositionally biased region" description="Basic and acidic residues" evidence="2">
    <location>
        <begin position="630"/>
        <end position="643"/>
    </location>
</feature>
<dbReference type="CDD" id="cd06445">
    <property type="entry name" value="ATase"/>
    <property type="match status" value="1"/>
</dbReference>
<organism evidence="6 7">
    <name type="scientific">Kocuria aegyptia</name>
    <dbReference type="NCBI Taxonomy" id="330943"/>
    <lineage>
        <taxon>Bacteria</taxon>
        <taxon>Bacillati</taxon>
        <taxon>Actinomycetota</taxon>
        <taxon>Actinomycetes</taxon>
        <taxon>Micrococcales</taxon>
        <taxon>Micrococcaceae</taxon>
        <taxon>Kocuria</taxon>
    </lineage>
</organism>
<dbReference type="Gene3D" id="1.10.10.10">
    <property type="entry name" value="Winged helix-like DNA-binding domain superfamily/Winged helix DNA-binding domain"/>
    <property type="match status" value="1"/>
</dbReference>
<evidence type="ECO:0000256" key="1">
    <source>
        <dbReference type="ARBA" id="ARBA00022763"/>
    </source>
</evidence>
<feature type="region of interest" description="Disordered" evidence="2">
    <location>
        <begin position="603"/>
        <end position="643"/>
    </location>
</feature>
<accession>A0ABN2KRU9</accession>
<dbReference type="Proteomes" id="UP001501204">
    <property type="component" value="Unassembled WGS sequence"/>
</dbReference>
<sequence>MVAAQETTLQKILEGENQYIVPLYQRPYQWGRAQWSVLWQDIIQLTEDMKEDPSSNHFIGSLVLAPYSGNVAGGLTRHLVVDGQQRLTTLTILLVAIHDHVLSHDPTARRGAERIKNTFLTNQYLEDPYRIKLVPTQADRDAYSAVIDGVPGADGEGHIGSAYRWFRTALLDTELPVKEIEKATTSRLSLVSISTAESDNVHRIFESLNNTGLKLSQGDLLRNHIFMRLPEQGDHVYRTMWKPLQDLLTREELDTLFWLDLVQRKPTVKMGDTYQEQKKRFESFNTEDEIAAEVGRFLELARLYRLIARPEEEASALVRRRLQRLQAWASATVAPLVLHLLLLRARRLLKDESLAGALLIIESLLVRRLLVGRTSMGLNRLFALAVQDIGHGPDIMRELQDYFSVGQRHYATNEEIRVAVANVPFYVVGRSNQRKLLLTWIEELFESREPVDPAKLSIEHVLPQTLSSSWRQSLAAAVGEHRVDEVHQDIVHTLGNLTLTGYNSPMGNRPFEDKKTELGRSGLRMNQVIAAADEWGPEQIRQRGQQLTELIVEAWPGPNTAVKESGPNNLWHRLDQMLTEIPAGRWTTYGDLAKALGTAAQPIGNRLRDTPVPNPHRVLTSSAKPSPDFRWSDEDRADDPTEMLKQEGVVFDKAGRADPEKRLFSADLVRLVTDDEEVDNEMGTSKPSTSELL</sequence>
<feature type="region of interest" description="Disordered" evidence="2">
    <location>
        <begin position="674"/>
        <end position="693"/>
    </location>
</feature>
<keyword evidence="7" id="KW-1185">Reference proteome</keyword>
<dbReference type="EMBL" id="BAAAOA010000028">
    <property type="protein sequence ID" value="GAA1764375.1"/>
    <property type="molecule type" value="Genomic_DNA"/>
</dbReference>
<name>A0ABN2KRU9_9MICC</name>
<dbReference type="PANTHER" id="PTHR35149:SF2">
    <property type="entry name" value="DUF262 DOMAIN-CONTAINING PROTEIN"/>
    <property type="match status" value="1"/>
</dbReference>
<dbReference type="SUPFAM" id="SSF46767">
    <property type="entry name" value="Methylated DNA-protein cysteine methyltransferase, C-terminal domain"/>
    <property type="match status" value="1"/>
</dbReference>
<comment type="caution">
    <text evidence="6">The sequence shown here is derived from an EMBL/GenBank/DDBJ whole genome shotgun (WGS) entry which is preliminary data.</text>
</comment>